<dbReference type="RefSeq" id="WP_349182999.1">
    <property type="nucleotide sequence ID" value="NZ_JBBNGS010000016.1"/>
</dbReference>
<reference evidence="9 10" key="1">
    <citation type="submission" date="2024-04" db="EMBL/GenBank/DDBJ databases">
        <title>Human intestinal bacterial collection.</title>
        <authorList>
            <person name="Pauvert C."/>
            <person name="Hitch T.C.A."/>
            <person name="Clavel T."/>
        </authorList>
    </citation>
    <scope>NUCLEOTIDE SEQUENCE [LARGE SCALE GENOMIC DNA]</scope>
    <source>
        <strain evidence="9 10">CLA-AA-H197</strain>
    </source>
</reference>
<dbReference type="PROSITE" id="PS51318">
    <property type="entry name" value="TAT"/>
    <property type="match status" value="1"/>
</dbReference>
<feature type="compositionally biased region" description="Low complexity" evidence="7">
    <location>
        <begin position="34"/>
        <end position="44"/>
    </location>
</feature>
<comment type="caution">
    <text evidence="9">The sequence shown here is derived from an EMBL/GenBank/DDBJ whole genome shotgun (WGS) entry which is preliminary data.</text>
</comment>
<dbReference type="SUPFAM" id="SSF53822">
    <property type="entry name" value="Periplasmic binding protein-like I"/>
    <property type="match status" value="1"/>
</dbReference>
<accession>A0ABV1IHE4</accession>
<evidence type="ECO:0000313" key="10">
    <source>
        <dbReference type="Proteomes" id="UP001478817"/>
    </source>
</evidence>
<dbReference type="EMBL" id="JBBNGS010000016">
    <property type="protein sequence ID" value="MEQ2638324.1"/>
    <property type="molecule type" value="Genomic_DNA"/>
</dbReference>
<dbReference type="PANTHER" id="PTHR34296:SF2">
    <property type="entry name" value="ABC TRANSPORTER GUANOSINE-BINDING PROTEIN NUPN"/>
    <property type="match status" value="1"/>
</dbReference>
<protein>
    <submittedName>
        <fullName evidence="9">BMP family ABC transporter substrate-binding protein</fullName>
    </submittedName>
</protein>
<keyword evidence="10" id="KW-1185">Reference proteome</keyword>
<name>A0ABV1IHE4_9ACTN</name>
<dbReference type="InterPro" id="IPR006311">
    <property type="entry name" value="TAT_signal"/>
</dbReference>
<keyword evidence="6" id="KW-0449">Lipoprotein</keyword>
<dbReference type="InterPro" id="IPR050957">
    <property type="entry name" value="BMP_lipoprotein"/>
</dbReference>
<keyword evidence="5" id="KW-0472">Membrane</keyword>
<dbReference type="Proteomes" id="UP001478817">
    <property type="component" value="Unassembled WGS sequence"/>
</dbReference>
<proteinExistence type="inferred from homology"/>
<dbReference type="InterPro" id="IPR028082">
    <property type="entry name" value="Peripla_BP_I"/>
</dbReference>
<dbReference type="Gene3D" id="3.40.50.2300">
    <property type="match status" value="2"/>
</dbReference>
<organism evidence="9 10">
    <name type="scientific">Paratractidigestivibacter faecalis</name>
    <dbReference type="NCBI Taxonomy" id="2292441"/>
    <lineage>
        <taxon>Bacteria</taxon>
        <taxon>Bacillati</taxon>
        <taxon>Actinomycetota</taxon>
        <taxon>Coriobacteriia</taxon>
        <taxon>Coriobacteriales</taxon>
        <taxon>Atopobiaceae</taxon>
        <taxon>Paratractidigestivibacter</taxon>
    </lineage>
</organism>
<dbReference type="InterPro" id="IPR003760">
    <property type="entry name" value="PnrA-like"/>
</dbReference>
<dbReference type="InterPro" id="IPR019546">
    <property type="entry name" value="TAT_signal_bac_arc"/>
</dbReference>
<comment type="similarity">
    <text evidence="2">Belongs to the BMP lipoprotein family.</text>
</comment>
<gene>
    <name evidence="9" type="ORF">AAAT05_08220</name>
</gene>
<dbReference type="PANTHER" id="PTHR34296">
    <property type="entry name" value="TRANSCRIPTIONAL ACTIVATOR PROTEIN MED"/>
    <property type="match status" value="1"/>
</dbReference>
<feature type="domain" description="ABC transporter substrate-binding protein PnrA-like" evidence="8">
    <location>
        <begin position="53"/>
        <end position="350"/>
    </location>
</feature>
<comment type="subcellular location">
    <subcellularLocation>
        <location evidence="1">Cell membrane</location>
        <topology evidence="1">Lipid-anchor</topology>
    </subcellularLocation>
</comment>
<evidence type="ECO:0000313" key="9">
    <source>
        <dbReference type="EMBL" id="MEQ2638324.1"/>
    </source>
</evidence>
<evidence type="ECO:0000256" key="7">
    <source>
        <dbReference type="SAM" id="MobiDB-lite"/>
    </source>
</evidence>
<sequence length="368" mass="38916">MSKFNLDRRQFITASGLTAATAALTLAGCGGSSDSGKSDAATSDGGEKKSGYKVAMIMSGIITDGGWDQGHYESLKRACEKHSDWEMLEPKENTADADAATAAESYIDQDVDLIVGNGNQFASAWAEVIADAAQSHPNVHFLITNTDPESEMGDYENTDNVETVLPDFTQLGALAGVVAGLMTQNKSIGFIGGMKLPSTINKYSAYLAAAQKIDPSIKGQYNFEAGFTDASLGTKLAEQWINTNNVDVMWGDASAVDNGVRKALENAGADSHFDIAQPIDIMGDSQPTVVTSTITDWKIDQAMDEIAAGTFGGGKAITANMDNGGVSLGEFSSKIPEDIKSKIEEYAEQVKAGTFVTEDEVNAIKSTL</sequence>
<evidence type="ECO:0000259" key="8">
    <source>
        <dbReference type="Pfam" id="PF02608"/>
    </source>
</evidence>
<keyword evidence="3" id="KW-1003">Cell membrane</keyword>
<dbReference type="PROSITE" id="PS51257">
    <property type="entry name" value="PROKAR_LIPOPROTEIN"/>
    <property type="match status" value="1"/>
</dbReference>
<evidence type="ECO:0000256" key="2">
    <source>
        <dbReference type="ARBA" id="ARBA00008610"/>
    </source>
</evidence>
<evidence type="ECO:0000256" key="1">
    <source>
        <dbReference type="ARBA" id="ARBA00004193"/>
    </source>
</evidence>
<keyword evidence="4" id="KW-0732">Signal</keyword>
<evidence type="ECO:0000256" key="5">
    <source>
        <dbReference type="ARBA" id="ARBA00023136"/>
    </source>
</evidence>
<dbReference type="NCBIfam" id="TIGR01409">
    <property type="entry name" value="TAT_signal_seq"/>
    <property type="match status" value="1"/>
</dbReference>
<evidence type="ECO:0000256" key="3">
    <source>
        <dbReference type="ARBA" id="ARBA00022475"/>
    </source>
</evidence>
<evidence type="ECO:0000256" key="4">
    <source>
        <dbReference type="ARBA" id="ARBA00022729"/>
    </source>
</evidence>
<dbReference type="Pfam" id="PF02608">
    <property type="entry name" value="Bmp"/>
    <property type="match status" value="1"/>
</dbReference>
<evidence type="ECO:0000256" key="6">
    <source>
        <dbReference type="ARBA" id="ARBA00023288"/>
    </source>
</evidence>
<feature type="region of interest" description="Disordered" evidence="7">
    <location>
        <begin position="29"/>
        <end position="48"/>
    </location>
</feature>